<name>A0A2N1J3T2_9BACT</name>
<reference evidence="3 4" key="1">
    <citation type="submission" date="2017-09" db="EMBL/GenBank/DDBJ databases">
        <title>Genomics of the genus Arcobacter.</title>
        <authorList>
            <person name="Perez-Cataluna A."/>
            <person name="Figueras M.J."/>
            <person name="Salas-Masso N."/>
        </authorList>
    </citation>
    <scope>NUCLEOTIDE SEQUENCE [LARGE SCALE GENOMIC DNA]</scope>
    <source>
        <strain evidence="3 4">DSM 18005</strain>
    </source>
</reference>
<gene>
    <name evidence="3" type="ORF">CP960_05505</name>
</gene>
<keyword evidence="2" id="KW-0732">Signal</keyword>
<dbReference type="AlphaFoldDB" id="A0A2N1J3T2"/>
<dbReference type="Pfam" id="PF11932">
    <property type="entry name" value="DUF3450"/>
    <property type="match status" value="1"/>
</dbReference>
<organism evidence="3 4">
    <name type="scientific">Malaciobacter halophilus</name>
    <dbReference type="NCBI Taxonomy" id="197482"/>
    <lineage>
        <taxon>Bacteria</taxon>
        <taxon>Pseudomonadati</taxon>
        <taxon>Campylobacterota</taxon>
        <taxon>Epsilonproteobacteria</taxon>
        <taxon>Campylobacterales</taxon>
        <taxon>Arcobacteraceae</taxon>
        <taxon>Malaciobacter</taxon>
    </lineage>
</organism>
<accession>A0A2N1J3T2</accession>
<dbReference type="PIRSF" id="PIRSF028069">
    <property type="entry name" value="UCP028069"/>
    <property type="match status" value="1"/>
</dbReference>
<proteinExistence type="predicted"/>
<evidence type="ECO:0000256" key="1">
    <source>
        <dbReference type="SAM" id="Coils"/>
    </source>
</evidence>
<dbReference type="Proteomes" id="UP000233248">
    <property type="component" value="Unassembled WGS sequence"/>
</dbReference>
<feature type="signal peptide" evidence="2">
    <location>
        <begin position="1"/>
        <end position="20"/>
    </location>
</feature>
<evidence type="ECO:0008006" key="5">
    <source>
        <dbReference type="Google" id="ProtNLM"/>
    </source>
</evidence>
<keyword evidence="4" id="KW-1185">Reference proteome</keyword>
<evidence type="ECO:0000256" key="2">
    <source>
        <dbReference type="SAM" id="SignalP"/>
    </source>
</evidence>
<sequence>MNWVLKLLFISILFTSSVIADEIDKSMNIIENTNTKLKSYQNRIDNLDEKTQELFSEYKYTNAELKNSRIYNNQLRKILDSQKKELKDIDQQLVDIEKTQKNIFPLMLKMVDSLEKLVQMDTPFLLEERTNRIQRLKQSLNKSDIKTAEKYRIILEAFKIEYDYSNNIETYQDKIDNKTYNFLRLGRTALYYQSLDLKEYGYWNKKTKSWVKIDNSDAKSNIRKGIKIAKKHQNVDFLNLPFLTSKGI</sequence>
<keyword evidence="1" id="KW-0175">Coiled coil</keyword>
<feature type="coiled-coil region" evidence="1">
    <location>
        <begin position="23"/>
        <end position="99"/>
    </location>
</feature>
<evidence type="ECO:0000313" key="4">
    <source>
        <dbReference type="Proteomes" id="UP000233248"/>
    </source>
</evidence>
<evidence type="ECO:0000313" key="3">
    <source>
        <dbReference type="EMBL" id="PKI81203.1"/>
    </source>
</evidence>
<dbReference type="RefSeq" id="WP_101184417.1">
    <property type="nucleotide sequence ID" value="NZ_CP031218.1"/>
</dbReference>
<dbReference type="EMBL" id="NXIF01000021">
    <property type="protein sequence ID" value="PKI81203.1"/>
    <property type="molecule type" value="Genomic_DNA"/>
</dbReference>
<feature type="chain" id="PRO_5014987822" description="DUF3450 domain-containing protein" evidence="2">
    <location>
        <begin position="21"/>
        <end position="248"/>
    </location>
</feature>
<dbReference type="InterPro" id="IPR016866">
    <property type="entry name" value="UCP028069"/>
</dbReference>
<protein>
    <recommendedName>
        <fullName evidence="5">DUF3450 domain-containing protein</fullName>
    </recommendedName>
</protein>
<comment type="caution">
    <text evidence="3">The sequence shown here is derived from an EMBL/GenBank/DDBJ whole genome shotgun (WGS) entry which is preliminary data.</text>
</comment>
<dbReference type="OrthoDB" id="5880116at2"/>
<dbReference type="KEGG" id="ahs:AHALO_0391"/>